<dbReference type="SUPFAM" id="SSF53335">
    <property type="entry name" value="S-adenosyl-L-methionine-dependent methyltransferases"/>
    <property type="match status" value="1"/>
</dbReference>
<dbReference type="Pfam" id="PF00145">
    <property type="entry name" value="DNA_methylase"/>
    <property type="match status" value="1"/>
</dbReference>
<gene>
    <name evidence="3" type="ORF">LSP00402_LOCUS8799</name>
</gene>
<dbReference type="AlphaFoldDB" id="A0A7S2XAA4"/>
<keyword evidence="1" id="KW-0489">Methyltransferase</keyword>
<evidence type="ECO:0000256" key="2">
    <source>
        <dbReference type="ARBA" id="ARBA00022679"/>
    </source>
</evidence>
<organism evidence="3">
    <name type="scientific">Lotharella oceanica</name>
    <dbReference type="NCBI Taxonomy" id="641309"/>
    <lineage>
        <taxon>Eukaryota</taxon>
        <taxon>Sar</taxon>
        <taxon>Rhizaria</taxon>
        <taxon>Cercozoa</taxon>
        <taxon>Chlorarachniophyceae</taxon>
        <taxon>Lotharella</taxon>
    </lineage>
</organism>
<dbReference type="InterPro" id="IPR001525">
    <property type="entry name" value="C5_MeTfrase"/>
</dbReference>
<proteinExistence type="predicted"/>
<protein>
    <submittedName>
        <fullName evidence="3">Uncharacterized protein</fullName>
    </submittedName>
</protein>
<evidence type="ECO:0000313" key="3">
    <source>
        <dbReference type="EMBL" id="CAD9761694.1"/>
    </source>
</evidence>
<keyword evidence="2" id="KW-0808">Transferase</keyword>
<dbReference type="GO" id="GO:0008168">
    <property type="term" value="F:methyltransferase activity"/>
    <property type="evidence" value="ECO:0007669"/>
    <property type="project" value="UniProtKB-KW"/>
</dbReference>
<evidence type="ECO:0000256" key="1">
    <source>
        <dbReference type="ARBA" id="ARBA00022603"/>
    </source>
</evidence>
<dbReference type="InterPro" id="IPR029063">
    <property type="entry name" value="SAM-dependent_MTases_sf"/>
</dbReference>
<accession>A0A7S2XAA4</accession>
<dbReference type="GO" id="GO:0032259">
    <property type="term" value="P:methylation"/>
    <property type="evidence" value="ECO:0007669"/>
    <property type="project" value="UniProtKB-KW"/>
</dbReference>
<dbReference type="EMBL" id="HBHP01014050">
    <property type="protein sequence ID" value="CAD9761694.1"/>
    <property type="molecule type" value="Transcribed_RNA"/>
</dbReference>
<reference evidence="3" key="1">
    <citation type="submission" date="2021-01" db="EMBL/GenBank/DDBJ databases">
        <authorList>
            <person name="Corre E."/>
            <person name="Pelletier E."/>
            <person name="Niang G."/>
            <person name="Scheremetjew M."/>
            <person name="Finn R."/>
            <person name="Kale V."/>
            <person name="Holt S."/>
            <person name="Cochrane G."/>
            <person name="Meng A."/>
            <person name="Brown T."/>
            <person name="Cohen L."/>
        </authorList>
    </citation>
    <scope>NUCLEOTIDE SEQUENCE</scope>
    <source>
        <strain evidence="3">CCMP622</strain>
    </source>
</reference>
<name>A0A7S2XAA4_9EUKA</name>
<sequence length="227" mass="23589">MTAVEFRRIMGFPDTFRVHPDANTAREHLGNAVTPPVIAVIGGMISECLGEHKRLSSSSPDITMQTKGLFAGLEIACQARHPSRRAGFLERTVTLASAPSSSCGDHHRTDFREDALASSSSSSRAAGSLALEWRTSTIGDLLESGGGGSSSAAFAPSGCAAGRDANKTSIPGAGGSNTHVSSGSAWSHVGFEKVLWIAAASGSLGMLLGATMTAKMLLHWQGNLKKH</sequence>